<feature type="compositionally biased region" description="Pro residues" evidence="1">
    <location>
        <begin position="194"/>
        <end position="207"/>
    </location>
</feature>
<reference evidence="2 3" key="1">
    <citation type="submission" date="2019-06" db="EMBL/GenBank/DDBJ databases">
        <title>Genomic Encyclopedia of Type Strains, Phase IV (KMG-V): Genome sequencing to study the core and pangenomes of soil and plant-associated prokaryotes.</title>
        <authorList>
            <person name="Whitman W."/>
        </authorList>
    </citation>
    <scope>NUCLEOTIDE SEQUENCE [LARGE SCALE GENOMIC DNA]</scope>
    <source>
        <strain evidence="2 3">BR 12005</strain>
    </source>
</reference>
<accession>A0A560K1R7</accession>
<feature type="region of interest" description="Disordered" evidence="1">
    <location>
        <begin position="186"/>
        <end position="209"/>
    </location>
</feature>
<evidence type="ECO:0000256" key="1">
    <source>
        <dbReference type="SAM" id="MobiDB-lite"/>
    </source>
</evidence>
<proteinExistence type="predicted"/>
<evidence type="ECO:0000313" key="3">
    <source>
        <dbReference type="Proteomes" id="UP000320516"/>
    </source>
</evidence>
<name>A0A560K1R7_9PROT</name>
<evidence type="ECO:0000313" key="2">
    <source>
        <dbReference type="EMBL" id="TWB77288.1"/>
    </source>
</evidence>
<dbReference type="RefSeq" id="WP_145609922.1">
    <property type="nucleotide sequence ID" value="NZ_VITV01000003.1"/>
</dbReference>
<gene>
    <name evidence="2" type="ORF">FBZ87_103104</name>
</gene>
<dbReference type="EMBL" id="VITV01000003">
    <property type="protein sequence ID" value="TWB77288.1"/>
    <property type="molecule type" value="Genomic_DNA"/>
</dbReference>
<sequence length="398" mass="42768">MDFRVSDTQLIDQAMRDLAMGSLSAFLIPRAVAPLSPPPVDPPRHDQGDEDPPGQPSQWSVTDRVVATLRRCVPLLPREMQQAAKSLFTRETLYWLAGFLVVWAGGHLAGYGEAIDVILLGVGYAMVGWSVFQGLNDLGHGIALATTAKTQHDLDEAAKRTAAGLTILTINALIALVAKVKPASGGKRPVAEELPPPPADPPLPPKVPKPDLKTLREQYAEQIKDAKTFEPQGLTREEGKRYLDSEQGAQLLQELSAADPKASFSQVYERGLGMVRSGSDIPELRKISSPLVKIVPQGASVTPYSPYFTTMEHLDEAIASGKGLDEYLALPITSSAPTYDIYQISPLTQVDSPAVFVNKVAPTSELGGLVQHVGGATQYIVPNRSLWGSPIKIGSIGN</sequence>
<protein>
    <submittedName>
        <fullName evidence="2">Uncharacterized protein</fullName>
    </submittedName>
</protein>
<feature type="region of interest" description="Disordered" evidence="1">
    <location>
        <begin position="37"/>
        <end position="60"/>
    </location>
</feature>
<comment type="caution">
    <text evidence="2">The sequence shown here is derived from an EMBL/GenBank/DDBJ whole genome shotgun (WGS) entry which is preliminary data.</text>
</comment>
<dbReference type="Proteomes" id="UP000320516">
    <property type="component" value="Unassembled WGS sequence"/>
</dbReference>
<dbReference type="AlphaFoldDB" id="A0A560K1R7"/>
<organism evidence="2 3">
    <name type="scientific">Nitrospirillum amazonense</name>
    <dbReference type="NCBI Taxonomy" id="28077"/>
    <lineage>
        <taxon>Bacteria</taxon>
        <taxon>Pseudomonadati</taxon>
        <taxon>Pseudomonadota</taxon>
        <taxon>Alphaproteobacteria</taxon>
        <taxon>Rhodospirillales</taxon>
        <taxon>Azospirillaceae</taxon>
        <taxon>Nitrospirillum</taxon>
    </lineage>
</organism>